<evidence type="ECO:0000256" key="1">
    <source>
        <dbReference type="ARBA" id="ARBA00022448"/>
    </source>
</evidence>
<gene>
    <name evidence="5" type="ORF">Plil01_001285600</name>
</gene>
<keyword evidence="3" id="KW-0067">ATP-binding</keyword>
<evidence type="ECO:0000256" key="3">
    <source>
        <dbReference type="ARBA" id="ARBA00022840"/>
    </source>
</evidence>
<dbReference type="GO" id="GO:0005524">
    <property type="term" value="F:ATP binding"/>
    <property type="evidence" value="ECO:0007669"/>
    <property type="project" value="UniProtKB-KW"/>
</dbReference>
<dbReference type="Proteomes" id="UP001165083">
    <property type="component" value="Unassembled WGS sequence"/>
</dbReference>
<comment type="caution">
    <text evidence="5">The sequence shown here is derived from an EMBL/GenBank/DDBJ whole genome shotgun (WGS) entry which is preliminary data.</text>
</comment>
<sequence>MFISYLALKYFRYETSENVGVSVKSIEDDDTYTLLSTPKADRTDENVILDLPIDRCQNNFIPVMVAFQDLHYWVPDPRNSKNSIEPFKGISGYATPGSITALMGSTGAGNTTLMDVIAGYCEQMDGHSTLTFSSFVRQDASFSDAKKFDLENEYIGLLGLEDIVNQITRGSSVEQMKRLTIGVELAAQPSVIFLDEPTSGHDARSAKIIMDGVRKVADSGRSGDILLVRQTFAAAAWRSDCILW</sequence>
<dbReference type="Gene3D" id="3.40.50.300">
    <property type="entry name" value="P-loop containing nucleotide triphosphate hydrolases"/>
    <property type="match status" value="2"/>
</dbReference>
<dbReference type="SMART" id="SM00382">
    <property type="entry name" value="AAA"/>
    <property type="match status" value="1"/>
</dbReference>
<feature type="domain" description="AAA+ ATPase" evidence="4">
    <location>
        <begin position="96"/>
        <end position="232"/>
    </location>
</feature>
<evidence type="ECO:0000313" key="6">
    <source>
        <dbReference type="Proteomes" id="UP001165083"/>
    </source>
</evidence>
<dbReference type="InterPro" id="IPR003439">
    <property type="entry name" value="ABC_transporter-like_ATP-bd"/>
</dbReference>
<protein>
    <submittedName>
        <fullName evidence="5">Unnamed protein product</fullName>
    </submittedName>
</protein>
<evidence type="ECO:0000256" key="2">
    <source>
        <dbReference type="ARBA" id="ARBA00022741"/>
    </source>
</evidence>
<dbReference type="OrthoDB" id="66620at2759"/>
<dbReference type="InterPro" id="IPR027417">
    <property type="entry name" value="P-loop_NTPase"/>
</dbReference>
<accession>A0A9W6X3U7</accession>
<proteinExistence type="predicted"/>
<keyword evidence="2" id="KW-0547">Nucleotide-binding</keyword>
<dbReference type="SUPFAM" id="SSF52540">
    <property type="entry name" value="P-loop containing nucleoside triphosphate hydrolases"/>
    <property type="match status" value="1"/>
</dbReference>
<dbReference type="PANTHER" id="PTHR19241">
    <property type="entry name" value="ATP-BINDING CASSETTE TRANSPORTER"/>
    <property type="match status" value="1"/>
</dbReference>
<dbReference type="GO" id="GO:0016887">
    <property type="term" value="F:ATP hydrolysis activity"/>
    <property type="evidence" value="ECO:0007669"/>
    <property type="project" value="InterPro"/>
</dbReference>
<name>A0A9W6X3U7_9STRA</name>
<evidence type="ECO:0000259" key="4">
    <source>
        <dbReference type="SMART" id="SM00382"/>
    </source>
</evidence>
<dbReference type="EMBL" id="BSXW01000819">
    <property type="protein sequence ID" value="GMF30151.1"/>
    <property type="molecule type" value="Genomic_DNA"/>
</dbReference>
<reference evidence="5" key="1">
    <citation type="submission" date="2023-04" db="EMBL/GenBank/DDBJ databases">
        <title>Phytophthora lilii NBRC 32176.</title>
        <authorList>
            <person name="Ichikawa N."/>
            <person name="Sato H."/>
            <person name="Tonouchi N."/>
        </authorList>
    </citation>
    <scope>NUCLEOTIDE SEQUENCE</scope>
    <source>
        <strain evidence="5">NBRC 32176</strain>
    </source>
</reference>
<dbReference type="InterPro" id="IPR003593">
    <property type="entry name" value="AAA+_ATPase"/>
</dbReference>
<keyword evidence="1" id="KW-0813">Transport</keyword>
<dbReference type="AlphaFoldDB" id="A0A9W6X3U7"/>
<dbReference type="Pfam" id="PF00005">
    <property type="entry name" value="ABC_tran"/>
    <property type="match status" value="1"/>
</dbReference>
<evidence type="ECO:0000313" key="5">
    <source>
        <dbReference type="EMBL" id="GMF30151.1"/>
    </source>
</evidence>
<organism evidence="5 6">
    <name type="scientific">Phytophthora lilii</name>
    <dbReference type="NCBI Taxonomy" id="2077276"/>
    <lineage>
        <taxon>Eukaryota</taxon>
        <taxon>Sar</taxon>
        <taxon>Stramenopiles</taxon>
        <taxon>Oomycota</taxon>
        <taxon>Peronosporomycetes</taxon>
        <taxon>Peronosporales</taxon>
        <taxon>Peronosporaceae</taxon>
        <taxon>Phytophthora</taxon>
    </lineage>
</organism>
<keyword evidence="6" id="KW-1185">Reference proteome</keyword>